<dbReference type="EMBL" id="JBHTLK010000068">
    <property type="protein sequence ID" value="MFD1148547.1"/>
    <property type="molecule type" value="Genomic_DNA"/>
</dbReference>
<reference evidence="4" key="1">
    <citation type="journal article" date="2019" name="Int. J. Syst. Evol. Microbiol.">
        <title>The Global Catalogue of Microorganisms (GCM) 10K type strain sequencing project: providing services to taxonomists for standard genome sequencing and annotation.</title>
        <authorList>
            <consortium name="The Broad Institute Genomics Platform"/>
            <consortium name="The Broad Institute Genome Sequencing Center for Infectious Disease"/>
            <person name="Wu L."/>
            <person name="Ma J."/>
        </authorList>
    </citation>
    <scope>NUCLEOTIDE SEQUENCE [LARGE SCALE GENOMIC DNA]</scope>
    <source>
        <strain evidence="4">CCUG 60214</strain>
    </source>
</reference>
<dbReference type="Proteomes" id="UP001597168">
    <property type="component" value="Unassembled WGS sequence"/>
</dbReference>
<feature type="region of interest" description="Disordered" evidence="1">
    <location>
        <begin position="165"/>
        <end position="195"/>
    </location>
</feature>
<comment type="caution">
    <text evidence="3">The sequence shown here is derived from an EMBL/GenBank/DDBJ whole genome shotgun (WGS) entry which is preliminary data.</text>
</comment>
<feature type="transmembrane region" description="Helical" evidence="2">
    <location>
        <begin position="66"/>
        <end position="86"/>
    </location>
</feature>
<evidence type="ECO:0000313" key="3">
    <source>
        <dbReference type="EMBL" id="MFD1148547.1"/>
    </source>
</evidence>
<evidence type="ECO:0000313" key="4">
    <source>
        <dbReference type="Proteomes" id="UP001597168"/>
    </source>
</evidence>
<evidence type="ECO:0000256" key="2">
    <source>
        <dbReference type="SAM" id="Phobius"/>
    </source>
</evidence>
<keyword evidence="4" id="KW-1185">Reference proteome</keyword>
<feature type="transmembrane region" description="Helical" evidence="2">
    <location>
        <begin position="98"/>
        <end position="120"/>
    </location>
</feature>
<feature type="transmembrane region" description="Helical" evidence="2">
    <location>
        <begin position="140"/>
        <end position="161"/>
    </location>
</feature>
<accession>A0ABW3QUN4</accession>
<proteinExistence type="predicted"/>
<name>A0ABW3QUN4_9PSEU</name>
<sequence length="222" mass="22724">MSRRLVGVAALVGAGAVAVVGTFRPLFWQGSLFRDERVGFTTTSWDITADASSSEIDLMLDQTPQFGVPIVISAVLLAIAAALVALPEAQRLAARYAAVVGTALLAGSVWTTGMVVATAVDDPDGEESPVEAIGGFTEEVGDGVWVLTAAVVLAVVGTVLVHGRRATPRPEGPVVYRVDGDGDGDDTDTPPFGIPVVEAPGVEVARIPGTGYDDRSGANGPA</sequence>
<gene>
    <name evidence="3" type="ORF">ACFQ3T_15555</name>
</gene>
<protein>
    <recommendedName>
        <fullName evidence="5">Membrane protein (TIGR02234 family)</fullName>
    </recommendedName>
</protein>
<evidence type="ECO:0000256" key="1">
    <source>
        <dbReference type="SAM" id="MobiDB-lite"/>
    </source>
</evidence>
<dbReference type="RefSeq" id="WP_380723970.1">
    <property type="nucleotide sequence ID" value="NZ_JBHTLK010000068.1"/>
</dbReference>
<keyword evidence="2" id="KW-1133">Transmembrane helix</keyword>
<organism evidence="3 4">
    <name type="scientific">Saccharothrix hoggarensis</name>
    <dbReference type="NCBI Taxonomy" id="913853"/>
    <lineage>
        <taxon>Bacteria</taxon>
        <taxon>Bacillati</taxon>
        <taxon>Actinomycetota</taxon>
        <taxon>Actinomycetes</taxon>
        <taxon>Pseudonocardiales</taxon>
        <taxon>Pseudonocardiaceae</taxon>
        <taxon>Saccharothrix</taxon>
    </lineage>
</organism>
<keyword evidence="2" id="KW-0472">Membrane</keyword>
<keyword evidence="2" id="KW-0812">Transmembrane</keyword>
<evidence type="ECO:0008006" key="5">
    <source>
        <dbReference type="Google" id="ProtNLM"/>
    </source>
</evidence>